<dbReference type="AlphaFoldDB" id="A0A1R3KFM6"/>
<dbReference type="EMBL" id="AWUE01013790">
    <property type="protein sequence ID" value="OMP05902.1"/>
    <property type="molecule type" value="Genomic_DNA"/>
</dbReference>
<dbReference type="Proteomes" id="UP000187203">
    <property type="component" value="Unassembled WGS sequence"/>
</dbReference>
<organism evidence="1 2">
    <name type="scientific">Corchorus olitorius</name>
    <dbReference type="NCBI Taxonomy" id="93759"/>
    <lineage>
        <taxon>Eukaryota</taxon>
        <taxon>Viridiplantae</taxon>
        <taxon>Streptophyta</taxon>
        <taxon>Embryophyta</taxon>
        <taxon>Tracheophyta</taxon>
        <taxon>Spermatophyta</taxon>
        <taxon>Magnoliopsida</taxon>
        <taxon>eudicotyledons</taxon>
        <taxon>Gunneridae</taxon>
        <taxon>Pentapetalae</taxon>
        <taxon>rosids</taxon>
        <taxon>malvids</taxon>
        <taxon>Malvales</taxon>
        <taxon>Malvaceae</taxon>
        <taxon>Grewioideae</taxon>
        <taxon>Apeibeae</taxon>
        <taxon>Corchorus</taxon>
    </lineage>
</organism>
<proteinExistence type="predicted"/>
<comment type="caution">
    <text evidence="1">The sequence shown here is derived from an EMBL/GenBank/DDBJ whole genome shotgun (WGS) entry which is preliminary data.</text>
</comment>
<gene>
    <name evidence="1" type="ORF">COLO4_08468</name>
</gene>
<keyword evidence="2" id="KW-1185">Reference proteome</keyword>
<evidence type="ECO:0000313" key="1">
    <source>
        <dbReference type="EMBL" id="OMP05902.1"/>
    </source>
</evidence>
<evidence type="ECO:0000313" key="2">
    <source>
        <dbReference type="Proteomes" id="UP000187203"/>
    </source>
</evidence>
<reference evidence="2" key="1">
    <citation type="submission" date="2013-09" db="EMBL/GenBank/DDBJ databases">
        <title>Corchorus olitorius genome sequencing.</title>
        <authorList>
            <person name="Alam M."/>
            <person name="Haque M.S."/>
            <person name="Islam M.S."/>
            <person name="Emdad E.M."/>
            <person name="Islam M.M."/>
            <person name="Ahmed B."/>
            <person name="Halim A."/>
            <person name="Hossen Q.M.M."/>
            <person name="Hossain M.Z."/>
            <person name="Ahmed R."/>
            <person name="Khan M.M."/>
            <person name="Islam R."/>
            <person name="Rashid M.M."/>
            <person name="Khan S.A."/>
            <person name="Rahman M.S."/>
            <person name="Alam M."/>
            <person name="Yahiya A.S."/>
            <person name="Khan M.S."/>
            <person name="Azam M.S."/>
            <person name="Haque T."/>
            <person name="Lashkar M.Z.H."/>
            <person name="Akhand A.I."/>
            <person name="Morshed G."/>
            <person name="Roy S."/>
            <person name="Uddin K.S."/>
            <person name="Rabeya T."/>
            <person name="Hossain A.S."/>
            <person name="Chowdhury A."/>
            <person name="Snigdha A.R."/>
            <person name="Mortoza M.S."/>
            <person name="Matin S.A."/>
            <person name="Hoque S.M.E."/>
            <person name="Islam M.K."/>
            <person name="Roy D.K."/>
            <person name="Haider R."/>
            <person name="Moosa M.M."/>
            <person name="Elias S.M."/>
            <person name="Hasan A.M."/>
            <person name="Jahan S."/>
            <person name="Shafiuddin M."/>
            <person name="Mahmood N."/>
            <person name="Shommy N.S."/>
        </authorList>
    </citation>
    <scope>NUCLEOTIDE SEQUENCE [LARGE SCALE GENOMIC DNA]</scope>
    <source>
        <strain evidence="2">cv. O-4</strain>
    </source>
</reference>
<protein>
    <submittedName>
        <fullName evidence="1">Uncharacterized protein</fullName>
    </submittedName>
</protein>
<accession>A0A1R3KFM6</accession>
<name>A0A1R3KFM6_9ROSI</name>
<sequence length="49" mass="4836">MLQGVSGGDEVFGAGRILEGKGVVGEEGRWVVGEGAGGSSVLGLSEKMS</sequence>